<dbReference type="EMBL" id="UYRR01016646">
    <property type="protein sequence ID" value="VDK28555.1"/>
    <property type="molecule type" value="Genomic_DNA"/>
</dbReference>
<proteinExistence type="predicted"/>
<dbReference type="WBParaSite" id="ASIM_0000734901-mRNA-1">
    <property type="protein sequence ID" value="ASIM_0000734901-mRNA-1"/>
    <property type="gene ID" value="ASIM_0000734901"/>
</dbReference>
<organism evidence="3">
    <name type="scientific">Anisakis simplex</name>
    <name type="common">Herring worm</name>
    <dbReference type="NCBI Taxonomy" id="6269"/>
    <lineage>
        <taxon>Eukaryota</taxon>
        <taxon>Metazoa</taxon>
        <taxon>Ecdysozoa</taxon>
        <taxon>Nematoda</taxon>
        <taxon>Chromadorea</taxon>
        <taxon>Rhabditida</taxon>
        <taxon>Spirurina</taxon>
        <taxon>Ascaridomorpha</taxon>
        <taxon>Ascaridoidea</taxon>
        <taxon>Anisakidae</taxon>
        <taxon>Anisakis</taxon>
        <taxon>Anisakis simplex complex</taxon>
    </lineage>
</organism>
<accession>A0A0M3JI84</accession>
<dbReference type="InterPro" id="IPR042568">
    <property type="entry name" value="QSOX_FAD-bd_sf"/>
</dbReference>
<name>A0A0M3JI84_ANISI</name>
<sequence length="90" mass="10451">MLFNELEMFLSQSAPQQFQKQLLSNEVHSNLSSIDCDLQPEICRTRYYVSELDILKATRYALYREVARFGDNFRGSNLTALYVFMSALAE</sequence>
<dbReference type="OrthoDB" id="59470at2759"/>
<dbReference type="AlphaFoldDB" id="A0A0M3JI84"/>
<evidence type="ECO:0000313" key="3">
    <source>
        <dbReference type="WBParaSite" id="ASIM_0000734901-mRNA-1"/>
    </source>
</evidence>
<evidence type="ECO:0000313" key="1">
    <source>
        <dbReference type="EMBL" id="VDK28555.1"/>
    </source>
</evidence>
<reference evidence="3" key="1">
    <citation type="submission" date="2017-02" db="UniProtKB">
        <authorList>
            <consortium name="WormBaseParasite"/>
        </authorList>
    </citation>
    <scope>IDENTIFICATION</scope>
</reference>
<protein>
    <submittedName>
        <fullName evidence="1 3">Uncharacterized protein</fullName>
    </submittedName>
</protein>
<keyword evidence="2" id="KW-1185">Reference proteome</keyword>
<dbReference type="Gene3D" id="1.20.120.1960">
    <property type="entry name" value="QSOX sulfhydryl oxidase domain"/>
    <property type="match status" value="1"/>
</dbReference>
<gene>
    <name evidence="1" type="ORF">ASIM_LOCUS7117</name>
</gene>
<evidence type="ECO:0000313" key="2">
    <source>
        <dbReference type="Proteomes" id="UP000267096"/>
    </source>
</evidence>
<reference evidence="1 2" key="2">
    <citation type="submission" date="2018-11" db="EMBL/GenBank/DDBJ databases">
        <authorList>
            <consortium name="Pathogen Informatics"/>
        </authorList>
    </citation>
    <scope>NUCLEOTIDE SEQUENCE [LARGE SCALE GENOMIC DNA]</scope>
</reference>
<dbReference type="Proteomes" id="UP000267096">
    <property type="component" value="Unassembled WGS sequence"/>
</dbReference>